<organism evidence="13 14">
    <name type="scientific">Paraburkholderia megapolitana</name>
    <dbReference type="NCBI Taxonomy" id="420953"/>
    <lineage>
        <taxon>Bacteria</taxon>
        <taxon>Pseudomonadati</taxon>
        <taxon>Pseudomonadota</taxon>
        <taxon>Betaproteobacteria</taxon>
        <taxon>Burkholderiales</taxon>
        <taxon>Burkholderiaceae</taxon>
        <taxon>Paraburkholderia</taxon>
    </lineage>
</organism>
<keyword evidence="1 11" id="KW-0963">Cytoplasm</keyword>
<feature type="site" description="ATP" evidence="11">
    <location>
        <position position="70"/>
    </location>
</feature>
<comment type="catalytic activity">
    <reaction evidence="11">
        <text>L-threonyl-[protein] + ATP = O-phospho-L-threonyl-[protein] + ADP + H(+)</text>
        <dbReference type="Rhea" id="RHEA:46608"/>
        <dbReference type="Rhea" id="RHEA-COMP:11060"/>
        <dbReference type="Rhea" id="RHEA-COMP:11605"/>
        <dbReference type="ChEBI" id="CHEBI:15378"/>
        <dbReference type="ChEBI" id="CHEBI:30013"/>
        <dbReference type="ChEBI" id="CHEBI:30616"/>
        <dbReference type="ChEBI" id="CHEBI:61977"/>
        <dbReference type="ChEBI" id="CHEBI:456216"/>
        <dbReference type="EC" id="2.7.11.1"/>
    </reaction>
</comment>
<keyword evidence="3 11" id="KW-0597">Phosphoprotein</keyword>
<dbReference type="Gene3D" id="1.20.1270.170">
    <property type="match status" value="1"/>
</dbReference>
<accession>A0A1I3UWL8</accession>
<dbReference type="GO" id="GO:0005524">
    <property type="term" value="F:ATP binding"/>
    <property type="evidence" value="ECO:0007669"/>
    <property type="project" value="UniProtKB-UniRule"/>
</dbReference>
<evidence type="ECO:0000256" key="7">
    <source>
        <dbReference type="ARBA" id="ARBA00022777"/>
    </source>
</evidence>
<name>A0A1I3UWL8_9BURK</name>
<keyword evidence="6 11" id="KW-0547">Nucleotide-binding</keyword>
<feature type="binding site" evidence="11">
    <location>
        <position position="242"/>
    </location>
    <ligand>
        <name>Mg(2+)</name>
        <dbReference type="ChEBI" id="CHEBI:18420"/>
    </ligand>
</feature>
<comment type="subcellular location">
    <subcellularLocation>
        <location evidence="11">Cytoplasm</location>
    </subcellularLocation>
</comment>
<comment type="catalytic activity">
    <reaction evidence="11">
        <text>L-seryl-[protein] + ATP = O-phospho-L-seryl-[protein] + ADP + H(+)</text>
        <dbReference type="Rhea" id="RHEA:17989"/>
        <dbReference type="Rhea" id="RHEA-COMP:9863"/>
        <dbReference type="Rhea" id="RHEA-COMP:11604"/>
        <dbReference type="ChEBI" id="CHEBI:15378"/>
        <dbReference type="ChEBI" id="CHEBI:29999"/>
        <dbReference type="ChEBI" id="CHEBI:30616"/>
        <dbReference type="ChEBI" id="CHEBI:83421"/>
        <dbReference type="ChEBI" id="CHEBI:456216"/>
        <dbReference type="EC" id="2.7.11.1"/>
    </reaction>
</comment>
<evidence type="ECO:0000256" key="2">
    <source>
        <dbReference type="ARBA" id="ARBA00022527"/>
    </source>
</evidence>
<dbReference type="AlphaFoldDB" id="A0A1I3UWL8"/>
<comment type="similarity">
    <text evidence="11">Belongs to the SrkA/RdoA protein kinase family.</text>
</comment>
<dbReference type="Gene3D" id="3.30.200.70">
    <property type="match status" value="1"/>
</dbReference>
<dbReference type="GO" id="GO:0106310">
    <property type="term" value="F:protein serine kinase activity"/>
    <property type="evidence" value="ECO:0007669"/>
    <property type="project" value="RHEA"/>
</dbReference>
<dbReference type="InterPro" id="IPR032882">
    <property type="entry name" value="SrkA/RdoA"/>
</dbReference>
<dbReference type="InterPro" id="IPR011009">
    <property type="entry name" value="Kinase-like_dom_sf"/>
</dbReference>
<evidence type="ECO:0000313" key="13">
    <source>
        <dbReference type="EMBL" id="SFJ87764.1"/>
    </source>
</evidence>
<dbReference type="GO" id="GO:0000287">
    <property type="term" value="F:magnesium ion binding"/>
    <property type="evidence" value="ECO:0007669"/>
    <property type="project" value="UniProtKB-UniRule"/>
</dbReference>
<comment type="cofactor">
    <cofactor evidence="11">
        <name>Mg(2+)</name>
        <dbReference type="ChEBI" id="CHEBI:18420"/>
    </cofactor>
</comment>
<keyword evidence="5 11" id="KW-0479">Metal-binding</keyword>
<keyword evidence="10 11" id="KW-0346">Stress response</keyword>
<evidence type="ECO:0000313" key="14">
    <source>
        <dbReference type="Proteomes" id="UP000199548"/>
    </source>
</evidence>
<dbReference type="SUPFAM" id="SSF56112">
    <property type="entry name" value="Protein kinase-like (PK-like)"/>
    <property type="match status" value="1"/>
</dbReference>
<dbReference type="GO" id="GO:0005737">
    <property type="term" value="C:cytoplasm"/>
    <property type="evidence" value="ECO:0007669"/>
    <property type="project" value="UniProtKB-SubCell"/>
</dbReference>
<dbReference type="Proteomes" id="UP000199548">
    <property type="component" value="Unassembled WGS sequence"/>
</dbReference>
<evidence type="ECO:0000256" key="1">
    <source>
        <dbReference type="ARBA" id="ARBA00022490"/>
    </source>
</evidence>
<evidence type="ECO:0000256" key="9">
    <source>
        <dbReference type="ARBA" id="ARBA00022842"/>
    </source>
</evidence>
<reference evidence="13 14" key="1">
    <citation type="submission" date="2016-10" db="EMBL/GenBank/DDBJ databases">
        <authorList>
            <person name="de Groot N.N."/>
        </authorList>
    </citation>
    <scope>NUCLEOTIDE SEQUENCE [LARGE SCALE GENOMIC DNA]</scope>
    <source>
        <strain evidence="13 14">LMG 23650</strain>
    </source>
</reference>
<dbReference type="InterPro" id="IPR002575">
    <property type="entry name" value="Aminoglycoside_PTrfase"/>
</dbReference>
<keyword evidence="7 11" id="KW-0418">Kinase</keyword>
<dbReference type="Gene3D" id="1.10.510.10">
    <property type="entry name" value="Transferase(Phosphotransferase) domain 1"/>
    <property type="match status" value="1"/>
</dbReference>
<comment type="function">
    <text evidence="11">A protein kinase that phosphorylates Ser and Thr residues. Probably acts to suppress the effects of stress linked to accumulation of reactive oxygen species. Probably involved in the extracytoplasmic stress response.</text>
</comment>
<keyword evidence="4 11" id="KW-0808">Transferase</keyword>
<dbReference type="PANTHER" id="PTHR39573:SF1">
    <property type="entry name" value="STRESS RESPONSE KINASE A"/>
    <property type="match status" value="1"/>
</dbReference>
<sequence length="363" mass="41349">MTAHCRTALVIHDGAGHNAGMNHDTQDLQGGADGAVPFARLTPECVLDALDGVLSTVGVRTDGRMLPLNSYENRVYQIGVEDGPPVIAKFYRPARWTDEAILEEHAFVDELVAHEIPAVPARAFEGRTLHTFDDYRFAIFERRGGRAPDLDRRDTLEWLGRFIGRIHAVGQTRNYTARPVLDIQTFGREPREFLLTHGFVPDNVRTAWTTVVDLALEGVEQAFERAGEIRALRMHGDCHPSNVLWTDAGPHFVDFDDSRMGPAVQDLWLLLPGEREEASRALADLLAGYEDFCEFEQRELYLIEALRTLRLIHYSAWLARRWNDPAFPAAFPWFNTQRYWEDRILELREQVGAMQEGPLWPVF</sequence>
<dbReference type="STRING" id="420953.SAMN05192543_112150"/>
<evidence type="ECO:0000256" key="11">
    <source>
        <dbReference type="HAMAP-Rule" id="MF_01497"/>
    </source>
</evidence>
<evidence type="ECO:0000256" key="3">
    <source>
        <dbReference type="ARBA" id="ARBA00022553"/>
    </source>
</evidence>
<dbReference type="EC" id="2.7.11.1" evidence="11"/>
<dbReference type="HAMAP" id="MF_01497">
    <property type="entry name" value="SrkA_kinase"/>
    <property type="match status" value="1"/>
</dbReference>
<evidence type="ECO:0000256" key="4">
    <source>
        <dbReference type="ARBA" id="ARBA00022679"/>
    </source>
</evidence>
<dbReference type="GO" id="GO:0004674">
    <property type="term" value="F:protein serine/threonine kinase activity"/>
    <property type="evidence" value="ECO:0007669"/>
    <property type="project" value="UniProtKB-UniRule"/>
</dbReference>
<dbReference type="PANTHER" id="PTHR39573">
    <property type="entry name" value="STRESS RESPONSE KINASE A"/>
    <property type="match status" value="1"/>
</dbReference>
<feature type="active site" evidence="11">
    <location>
        <position position="254"/>
    </location>
</feature>
<keyword evidence="9 11" id="KW-0460">Magnesium</keyword>
<proteinExistence type="inferred from homology"/>
<feature type="active site" description="Proton acceptor" evidence="11">
    <location>
        <position position="237"/>
    </location>
</feature>
<protein>
    <recommendedName>
        <fullName evidence="11">Stress response kinase A</fullName>
        <ecNumber evidence="11">2.7.11.1</ecNumber>
    </recommendedName>
    <alternativeName>
        <fullName evidence="11">Serine/threonine-protein kinase SrkA</fullName>
    </alternativeName>
</protein>
<keyword evidence="8 11" id="KW-0067">ATP-binding</keyword>
<gene>
    <name evidence="11" type="primary">srkA</name>
    <name evidence="13" type="ORF">SAMN05192543_112150</name>
</gene>
<evidence type="ECO:0000256" key="6">
    <source>
        <dbReference type="ARBA" id="ARBA00022741"/>
    </source>
</evidence>
<keyword evidence="14" id="KW-1185">Reference proteome</keyword>
<dbReference type="EMBL" id="FOQU01000012">
    <property type="protein sequence ID" value="SFJ87764.1"/>
    <property type="molecule type" value="Genomic_DNA"/>
</dbReference>
<evidence type="ECO:0000256" key="8">
    <source>
        <dbReference type="ARBA" id="ARBA00022840"/>
    </source>
</evidence>
<keyword evidence="2 11" id="KW-0723">Serine/threonine-protein kinase</keyword>
<evidence type="ECO:0000259" key="12">
    <source>
        <dbReference type="Pfam" id="PF01636"/>
    </source>
</evidence>
<evidence type="ECO:0000256" key="5">
    <source>
        <dbReference type="ARBA" id="ARBA00022723"/>
    </source>
</evidence>
<comment type="subunit">
    <text evidence="11">Monomer.</text>
</comment>
<evidence type="ECO:0000256" key="10">
    <source>
        <dbReference type="ARBA" id="ARBA00023016"/>
    </source>
</evidence>
<dbReference type="NCBIfam" id="NF008738">
    <property type="entry name" value="PRK11768.1"/>
    <property type="match status" value="1"/>
</dbReference>
<dbReference type="Pfam" id="PF01636">
    <property type="entry name" value="APH"/>
    <property type="match status" value="1"/>
</dbReference>
<feature type="binding site" evidence="11">
    <location>
        <position position="254"/>
    </location>
    <ligand>
        <name>Mg(2+)</name>
        <dbReference type="ChEBI" id="CHEBI:18420"/>
    </ligand>
</feature>
<feature type="domain" description="Aminoglycoside phosphotransferase" evidence="12">
    <location>
        <begin position="68"/>
        <end position="292"/>
    </location>
</feature>